<dbReference type="GO" id="GO:0017108">
    <property type="term" value="F:5'-flap endonuclease activity"/>
    <property type="evidence" value="ECO:0007669"/>
    <property type="project" value="TreeGrafter"/>
</dbReference>
<organism evidence="18 19">
    <name type="scientific">Carassius auratus</name>
    <name type="common">Goldfish</name>
    <dbReference type="NCBI Taxonomy" id="7957"/>
    <lineage>
        <taxon>Eukaryota</taxon>
        <taxon>Metazoa</taxon>
        <taxon>Chordata</taxon>
        <taxon>Craniata</taxon>
        <taxon>Vertebrata</taxon>
        <taxon>Euteleostomi</taxon>
        <taxon>Actinopterygii</taxon>
        <taxon>Neopterygii</taxon>
        <taxon>Teleostei</taxon>
        <taxon>Ostariophysi</taxon>
        <taxon>Cypriniformes</taxon>
        <taxon>Cyprinidae</taxon>
        <taxon>Cyprininae</taxon>
        <taxon>Carassius</taxon>
    </lineage>
</organism>
<dbReference type="InterPro" id="IPR006084">
    <property type="entry name" value="XPG/Rad2"/>
</dbReference>
<dbReference type="CDD" id="cd09907">
    <property type="entry name" value="H3TH_FEN1-Euk"/>
    <property type="match status" value="1"/>
</dbReference>
<evidence type="ECO:0000256" key="5">
    <source>
        <dbReference type="ARBA" id="ARBA00022723"/>
    </source>
</evidence>
<dbReference type="InterPro" id="IPR006086">
    <property type="entry name" value="XPG-I_dom"/>
</dbReference>
<evidence type="ECO:0000256" key="14">
    <source>
        <dbReference type="ARBA" id="ARBA00029382"/>
    </source>
</evidence>
<evidence type="ECO:0000256" key="3">
    <source>
        <dbReference type="ARBA" id="ARBA00022705"/>
    </source>
</evidence>
<evidence type="ECO:0000256" key="10">
    <source>
        <dbReference type="ARBA" id="ARBA00022842"/>
    </source>
</evidence>
<dbReference type="GO" id="GO:0003677">
    <property type="term" value="F:DNA binding"/>
    <property type="evidence" value="ECO:0007669"/>
    <property type="project" value="InterPro"/>
</dbReference>
<dbReference type="KEGG" id="caua:113115561"/>
<dbReference type="InterPro" id="IPR006085">
    <property type="entry name" value="XPG_DNA_repair_N"/>
</dbReference>
<keyword evidence="11" id="KW-0496">Mitochondrion</keyword>
<dbReference type="Pfam" id="PF00752">
    <property type="entry name" value="XPG_N"/>
    <property type="match status" value="1"/>
</dbReference>
<dbReference type="Gene3D" id="3.40.50.1010">
    <property type="entry name" value="5'-nuclease"/>
    <property type="match status" value="1"/>
</dbReference>
<dbReference type="FunFam" id="1.10.150.20:FF:000009">
    <property type="entry name" value="Flap endonuclease 1"/>
    <property type="match status" value="1"/>
</dbReference>
<name>A0A6P6R218_CARAU</name>
<evidence type="ECO:0000256" key="12">
    <source>
        <dbReference type="ARBA" id="ARBA00023204"/>
    </source>
</evidence>
<dbReference type="SUPFAM" id="SSF88723">
    <property type="entry name" value="PIN domain-like"/>
    <property type="match status" value="1"/>
</dbReference>
<dbReference type="GO" id="GO:0006260">
    <property type="term" value="P:DNA replication"/>
    <property type="evidence" value="ECO:0007669"/>
    <property type="project" value="UniProtKB-KW"/>
</dbReference>
<keyword evidence="10" id="KW-0460">Magnesium</keyword>
<dbReference type="GO" id="GO:0008409">
    <property type="term" value="F:5'-3' exonuclease activity"/>
    <property type="evidence" value="ECO:0007669"/>
    <property type="project" value="TreeGrafter"/>
</dbReference>
<dbReference type="AlphaFoldDB" id="A0A6P6R218"/>
<keyword evidence="12" id="KW-0234">DNA repair</keyword>
<dbReference type="SMART" id="SM00484">
    <property type="entry name" value="XPGI"/>
    <property type="match status" value="1"/>
</dbReference>
<reference evidence="19" key="1">
    <citation type="submission" date="2025-08" db="UniProtKB">
        <authorList>
            <consortium name="RefSeq"/>
        </authorList>
    </citation>
    <scope>IDENTIFICATION</scope>
    <source>
        <strain evidence="19">Wakin</strain>
        <tissue evidence="19">Muscle</tissue>
    </source>
</reference>
<keyword evidence="5" id="KW-0479">Metal-binding</keyword>
<gene>
    <name evidence="19" type="primary">LOC113115561</name>
</gene>
<dbReference type="GO" id="GO:0005634">
    <property type="term" value="C:nucleus"/>
    <property type="evidence" value="ECO:0007669"/>
    <property type="project" value="TreeGrafter"/>
</dbReference>
<proteinExistence type="inferred from homology"/>
<dbReference type="GO" id="GO:0006281">
    <property type="term" value="P:DNA repair"/>
    <property type="evidence" value="ECO:0007669"/>
    <property type="project" value="UniProtKB-KW"/>
</dbReference>
<evidence type="ECO:0000313" key="18">
    <source>
        <dbReference type="Proteomes" id="UP000515129"/>
    </source>
</evidence>
<keyword evidence="6 19" id="KW-0255">Endonuclease</keyword>
<keyword evidence="9" id="KW-0269">Exonuclease</keyword>
<dbReference type="Pfam" id="PF00867">
    <property type="entry name" value="XPG_I"/>
    <property type="match status" value="1"/>
</dbReference>
<comment type="similarity">
    <text evidence="15">Belongs to the XPG/RAD2 endonuclease family. FEN1 subfamily.</text>
</comment>
<keyword evidence="7" id="KW-0227">DNA damage</keyword>
<dbReference type="InterPro" id="IPR029060">
    <property type="entry name" value="PIN-like_dom_sf"/>
</dbReference>
<evidence type="ECO:0000256" key="2">
    <source>
        <dbReference type="ARBA" id="ARBA00022553"/>
    </source>
</evidence>
<keyword evidence="4" id="KW-0540">Nuclease</keyword>
<evidence type="ECO:0000256" key="13">
    <source>
        <dbReference type="ARBA" id="ARBA00023242"/>
    </source>
</evidence>
<evidence type="ECO:0000256" key="7">
    <source>
        <dbReference type="ARBA" id="ARBA00022763"/>
    </source>
</evidence>
<dbReference type="SUPFAM" id="SSF47807">
    <property type="entry name" value="5' to 3' exonuclease, C-terminal subdomain"/>
    <property type="match status" value="1"/>
</dbReference>
<keyword evidence="18" id="KW-1185">Reference proteome</keyword>
<dbReference type="Proteomes" id="UP000515129">
    <property type="component" value="Chromosome 2"/>
</dbReference>
<dbReference type="InterPro" id="IPR036279">
    <property type="entry name" value="5-3_exonuclease_C_sf"/>
</dbReference>
<protein>
    <submittedName>
        <fullName evidence="19">Probable flap endonuclease 1 homolog isoform X1</fullName>
    </submittedName>
</protein>
<dbReference type="OrthoDB" id="1937206at2759"/>
<evidence type="ECO:0000256" key="1">
    <source>
        <dbReference type="ARBA" id="ARBA00001946"/>
    </source>
</evidence>
<evidence type="ECO:0000259" key="16">
    <source>
        <dbReference type="SMART" id="SM00484"/>
    </source>
</evidence>
<keyword evidence="13" id="KW-0539">Nucleus</keyword>
<dbReference type="PANTHER" id="PTHR11081:SF49">
    <property type="entry name" value="FLAP ENDONUCLEASE 1 HOMOLOG-RELATED"/>
    <property type="match status" value="1"/>
</dbReference>
<keyword evidence="2" id="KW-0597">Phosphoprotein</keyword>
<evidence type="ECO:0000256" key="11">
    <source>
        <dbReference type="ARBA" id="ARBA00023128"/>
    </source>
</evidence>
<dbReference type="GO" id="GO:0004523">
    <property type="term" value="F:RNA-DNA hybrid ribonuclease activity"/>
    <property type="evidence" value="ECO:0007669"/>
    <property type="project" value="TreeGrafter"/>
</dbReference>
<evidence type="ECO:0000256" key="6">
    <source>
        <dbReference type="ARBA" id="ARBA00022759"/>
    </source>
</evidence>
<comment type="cofactor">
    <cofactor evidence="1">
        <name>Mg(2+)</name>
        <dbReference type="ChEBI" id="CHEBI:18420"/>
    </cofactor>
</comment>
<dbReference type="PANTHER" id="PTHR11081">
    <property type="entry name" value="FLAP ENDONUCLEASE FAMILY MEMBER"/>
    <property type="match status" value="1"/>
</dbReference>
<evidence type="ECO:0000256" key="8">
    <source>
        <dbReference type="ARBA" id="ARBA00022801"/>
    </source>
</evidence>
<dbReference type="GeneID" id="113115561"/>
<feature type="domain" description="XPG N-terminal" evidence="17">
    <location>
        <begin position="22"/>
        <end position="123"/>
    </location>
</feature>
<dbReference type="RefSeq" id="XP_026138925.1">
    <property type="nucleotide sequence ID" value="XM_026283140.1"/>
</dbReference>
<accession>A0A6P6R218</accession>
<evidence type="ECO:0000259" key="17">
    <source>
        <dbReference type="SMART" id="SM00485"/>
    </source>
</evidence>
<comment type="function">
    <text evidence="14">Structure-specific nuclease with 5'-flap endonuclease and 5'-3' exonuclease activities involved in DNA replication and repair. During DNA replication, cleaves the 5'-overhanging flap structure that is generated by displacement synthesis when DNA polymerase encounters the 5'-end of a downstream Okazaki fragment. It enters the flap from the 5'-end and then tracks to cleave the flap base, leaving a nick for ligation. Also involved in the long patch base excision repair (LP-BER) pathway, by cleaving within the apurinic/apyrimidinic (AP) site-terminated flap. Acts as a genome stabilization factor that prevents flaps from equilibrating into structures that lead to duplications and deletions. Also possesses 5'-3' exonuclease activity on nicked or gapped double-stranded DNA, and exhibits RNase H activity. Also involved in replication and repair of rDNA and in repairing mitochondrial DNA.</text>
</comment>
<evidence type="ECO:0000256" key="9">
    <source>
        <dbReference type="ARBA" id="ARBA00022839"/>
    </source>
</evidence>
<keyword evidence="3" id="KW-0235">DNA replication</keyword>
<evidence type="ECO:0000256" key="4">
    <source>
        <dbReference type="ARBA" id="ARBA00022722"/>
    </source>
</evidence>
<evidence type="ECO:0000256" key="15">
    <source>
        <dbReference type="ARBA" id="ARBA00034726"/>
    </source>
</evidence>
<dbReference type="InterPro" id="IPR008918">
    <property type="entry name" value="HhH2"/>
</dbReference>
<keyword evidence="8" id="KW-0378">Hydrolase</keyword>
<dbReference type="GO" id="GO:0000287">
    <property type="term" value="F:magnesium ion binding"/>
    <property type="evidence" value="ECO:0007669"/>
    <property type="project" value="TreeGrafter"/>
</dbReference>
<sequence length="371" mass="42198">MKLSDEGQQQQQSYRRDLKSNMGITKLANLIHFDAPDSVLNKEIGDYSGKIIALVTSIVVNQFRSALPSHMKLSPLTGLFYRTLTFLEHDIKPVFVLDGRPPDQKRAVLEKRAQSTGWNRLQSSSTVSNFKEDCQCLLQLMGVPCIKAPGEAEALCAQLVKSGTVNAVASEDMDTLAFGGTVLLRQLNAKRDSEVTEYSLPKLLEALQLTYNQFVDLCILLGCDYCDKIGGLGPSRALKLIKQHHTIEGVMEHVNRKTHPIPPNWQYKDARELFFEIPKIDEPVLAWSEPDEEGLVQFLCRERPLKEERVRGRMKKFRESLLKRREQREVDEKMGQTRQSRIEEFFRATRRRKAEAAAVGASSERKRPKAK</sequence>
<feature type="domain" description="XPG-I" evidence="16">
    <location>
        <begin position="139"/>
        <end position="209"/>
    </location>
</feature>
<dbReference type="SMART" id="SM00279">
    <property type="entry name" value="HhH2"/>
    <property type="match status" value="1"/>
</dbReference>
<dbReference type="SMART" id="SM00485">
    <property type="entry name" value="XPGN"/>
    <property type="match status" value="1"/>
</dbReference>
<dbReference type="PRINTS" id="PR00853">
    <property type="entry name" value="XPGRADSUPER"/>
</dbReference>
<dbReference type="Gene3D" id="1.10.150.20">
    <property type="entry name" value="5' to 3' exonuclease, C-terminal subdomain"/>
    <property type="match status" value="1"/>
</dbReference>
<evidence type="ECO:0000313" key="19">
    <source>
        <dbReference type="RefSeq" id="XP_026138925.1"/>
    </source>
</evidence>
<dbReference type="GO" id="GO:0030145">
    <property type="term" value="F:manganese ion binding"/>
    <property type="evidence" value="ECO:0007669"/>
    <property type="project" value="TreeGrafter"/>
</dbReference>